<dbReference type="Gene3D" id="1.10.1740.10">
    <property type="match status" value="1"/>
</dbReference>
<dbReference type="PANTHER" id="PTHR43133:SF51">
    <property type="entry name" value="RNA POLYMERASE SIGMA FACTOR"/>
    <property type="match status" value="1"/>
</dbReference>
<sequence length="196" mass="22867">MGQELKGTGISQLTNSELNKVDAAALDPQVRKFVDFYLQTRVPLRAYIYGFLKNSEAIEDCIQETCMLVWNKQQEGWTLDEYQKFSYTTARFKALSWLKKHQPKKHVQLSPAMMEKLADRTLQVEPDHRISILNDCLDRLSPEQRNILDARYEAADSQALQLLANSLSRKVDSLYKQLERLRTILRDCVRKELPYQ</sequence>
<evidence type="ECO:0000256" key="3">
    <source>
        <dbReference type="ARBA" id="ARBA00023163"/>
    </source>
</evidence>
<evidence type="ECO:0000313" key="5">
    <source>
        <dbReference type="Proteomes" id="UP000239907"/>
    </source>
</evidence>
<name>A0A2S7U3V8_9BACT</name>
<proteinExistence type="predicted"/>
<dbReference type="AlphaFoldDB" id="A0A2S7U3V8"/>
<dbReference type="InterPro" id="IPR013325">
    <property type="entry name" value="RNA_pol_sigma_r2"/>
</dbReference>
<dbReference type="GO" id="GO:0016987">
    <property type="term" value="F:sigma factor activity"/>
    <property type="evidence" value="ECO:0007669"/>
    <property type="project" value="UniProtKB-KW"/>
</dbReference>
<evidence type="ECO:0000256" key="2">
    <source>
        <dbReference type="ARBA" id="ARBA00023082"/>
    </source>
</evidence>
<dbReference type="OrthoDB" id="194771at2"/>
<dbReference type="PANTHER" id="PTHR43133">
    <property type="entry name" value="RNA POLYMERASE ECF-TYPE SIGMA FACTO"/>
    <property type="match status" value="1"/>
</dbReference>
<dbReference type="Proteomes" id="UP000239907">
    <property type="component" value="Unassembled WGS sequence"/>
</dbReference>
<reference evidence="4 5" key="1">
    <citation type="submission" date="2016-12" db="EMBL/GenBank/DDBJ databases">
        <title>Study of bacterial adaptation to deep sea.</title>
        <authorList>
            <person name="Song J."/>
            <person name="Yoshizawa S."/>
            <person name="Kogure K."/>
        </authorList>
    </citation>
    <scope>NUCLEOTIDE SEQUENCE [LARGE SCALE GENOMIC DNA]</scope>
    <source>
        <strain evidence="4 5">SAORIC-165</strain>
    </source>
</reference>
<dbReference type="GO" id="GO:0006352">
    <property type="term" value="P:DNA-templated transcription initiation"/>
    <property type="evidence" value="ECO:0007669"/>
    <property type="project" value="InterPro"/>
</dbReference>
<gene>
    <name evidence="4" type="ORF">BSZ32_15220</name>
</gene>
<keyword evidence="5" id="KW-1185">Reference proteome</keyword>
<evidence type="ECO:0000256" key="1">
    <source>
        <dbReference type="ARBA" id="ARBA00023015"/>
    </source>
</evidence>
<dbReference type="SUPFAM" id="SSF88946">
    <property type="entry name" value="Sigma2 domain of RNA polymerase sigma factors"/>
    <property type="match status" value="1"/>
</dbReference>
<keyword evidence="1" id="KW-0805">Transcription regulation</keyword>
<accession>A0A2S7U3V8</accession>
<dbReference type="InterPro" id="IPR039425">
    <property type="entry name" value="RNA_pol_sigma-70-like"/>
</dbReference>
<organism evidence="4 5">
    <name type="scientific">Rubritalea profundi</name>
    <dbReference type="NCBI Taxonomy" id="1658618"/>
    <lineage>
        <taxon>Bacteria</taxon>
        <taxon>Pseudomonadati</taxon>
        <taxon>Verrucomicrobiota</taxon>
        <taxon>Verrucomicrobiia</taxon>
        <taxon>Verrucomicrobiales</taxon>
        <taxon>Rubritaleaceae</taxon>
        <taxon>Rubritalea</taxon>
    </lineage>
</organism>
<protein>
    <submittedName>
        <fullName evidence="4">Uncharacterized protein</fullName>
    </submittedName>
</protein>
<dbReference type="EMBL" id="MQWA01000001">
    <property type="protein sequence ID" value="PQJ29705.1"/>
    <property type="molecule type" value="Genomic_DNA"/>
</dbReference>
<keyword evidence="3" id="KW-0804">Transcription</keyword>
<dbReference type="RefSeq" id="WP_105044215.1">
    <property type="nucleotide sequence ID" value="NZ_MQWA01000001.1"/>
</dbReference>
<comment type="caution">
    <text evidence="4">The sequence shown here is derived from an EMBL/GenBank/DDBJ whole genome shotgun (WGS) entry which is preliminary data.</text>
</comment>
<keyword evidence="2" id="KW-0731">Sigma factor</keyword>
<evidence type="ECO:0000313" key="4">
    <source>
        <dbReference type="EMBL" id="PQJ29705.1"/>
    </source>
</evidence>